<comment type="catalytic activity">
    <reaction evidence="6 8">
        <text>dCMP + ATP = dCDP + ADP</text>
        <dbReference type="Rhea" id="RHEA:25094"/>
        <dbReference type="ChEBI" id="CHEBI:30616"/>
        <dbReference type="ChEBI" id="CHEBI:57566"/>
        <dbReference type="ChEBI" id="CHEBI:58593"/>
        <dbReference type="ChEBI" id="CHEBI:456216"/>
        <dbReference type="EC" id="2.7.4.25"/>
    </reaction>
</comment>
<dbReference type="Gene3D" id="3.40.50.300">
    <property type="entry name" value="P-loop containing nucleotide triphosphate hydrolases"/>
    <property type="match status" value="1"/>
</dbReference>
<organism evidence="10 11">
    <name type="scientific">Candidatus Scatomonas pullistercoris</name>
    <dbReference type="NCBI Taxonomy" id="2840920"/>
    <lineage>
        <taxon>Bacteria</taxon>
        <taxon>Bacillati</taxon>
        <taxon>Bacillota</taxon>
        <taxon>Clostridia</taxon>
        <taxon>Lachnospirales</taxon>
        <taxon>Lachnospiraceae</taxon>
        <taxon>Lachnospiraceae incertae sedis</taxon>
        <taxon>Candidatus Scatomonas</taxon>
    </lineage>
</organism>
<dbReference type="EC" id="2.7.4.25" evidence="8"/>
<gene>
    <name evidence="8" type="primary">cmk</name>
    <name evidence="10" type="ORF">IAB71_09740</name>
</gene>
<comment type="subcellular location">
    <subcellularLocation>
        <location evidence="8">Cytoplasm</location>
    </subcellularLocation>
</comment>
<comment type="caution">
    <text evidence="10">The sequence shown here is derived from an EMBL/GenBank/DDBJ whole genome shotgun (WGS) entry which is preliminary data.</text>
</comment>
<feature type="domain" description="Cytidylate kinase" evidence="9">
    <location>
        <begin position="5"/>
        <end position="217"/>
    </location>
</feature>
<dbReference type="InterPro" id="IPR003136">
    <property type="entry name" value="Cytidylate_kin"/>
</dbReference>
<dbReference type="SUPFAM" id="SSF52540">
    <property type="entry name" value="P-loop containing nucleoside triphosphate hydrolases"/>
    <property type="match status" value="1"/>
</dbReference>
<evidence type="ECO:0000256" key="4">
    <source>
        <dbReference type="ARBA" id="ARBA00022777"/>
    </source>
</evidence>
<feature type="binding site" evidence="8">
    <location>
        <begin position="9"/>
        <end position="17"/>
    </location>
    <ligand>
        <name>ATP</name>
        <dbReference type="ChEBI" id="CHEBI:30616"/>
    </ligand>
</feature>
<reference evidence="10" key="1">
    <citation type="submission" date="2020-10" db="EMBL/GenBank/DDBJ databases">
        <authorList>
            <person name="Gilroy R."/>
        </authorList>
    </citation>
    <scope>NUCLEOTIDE SEQUENCE</scope>
    <source>
        <strain evidence="10">CHK188-20938</strain>
    </source>
</reference>
<dbReference type="EMBL" id="DVOO01000029">
    <property type="protein sequence ID" value="HIV26038.1"/>
    <property type="molecule type" value="Genomic_DNA"/>
</dbReference>
<keyword evidence="2 8" id="KW-0808">Transferase</keyword>
<name>A0A9D1TBD6_9FIRM</name>
<dbReference type="GO" id="GO:0005829">
    <property type="term" value="C:cytosol"/>
    <property type="evidence" value="ECO:0007669"/>
    <property type="project" value="TreeGrafter"/>
</dbReference>
<evidence type="ECO:0000256" key="6">
    <source>
        <dbReference type="ARBA" id="ARBA00047615"/>
    </source>
</evidence>
<evidence type="ECO:0000259" key="9">
    <source>
        <dbReference type="Pfam" id="PF02224"/>
    </source>
</evidence>
<comment type="similarity">
    <text evidence="1 8">Belongs to the cytidylate kinase family. Type 1 subfamily.</text>
</comment>
<protein>
    <recommendedName>
        <fullName evidence="8">Cytidylate kinase</fullName>
        <shortName evidence="8">CK</shortName>
        <ecNumber evidence="8">2.7.4.25</ecNumber>
    </recommendedName>
    <alternativeName>
        <fullName evidence="8">Cytidine monophosphate kinase</fullName>
        <shortName evidence="8">CMP kinase</shortName>
    </alternativeName>
</protein>
<dbReference type="AlphaFoldDB" id="A0A9D1TBD6"/>
<comment type="catalytic activity">
    <reaction evidence="7 8">
        <text>CMP + ATP = CDP + ADP</text>
        <dbReference type="Rhea" id="RHEA:11600"/>
        <dbReference type="ChEBI" id="CHEBI:30616"/>
        <dbReference type="ChEBI" id="CHEBI:58069"/>
        <dbReference type="ChEBI" id="CHEBI:60377"/>
        <dbReference type="ChEBI" id="CHEBI:456216"/>
        <dbReference type="EC" id="2.7.4.25"/>
    </reaction>
</comment>
<dbReference type="NCBIfam" id="TIGR00017">
    <property type="entry name" value="cmk"/>
    <property type="match status" value="1"/>
</dbReference>
<proteinExistence type="inferred from homology"/>
<keyword evidence="8" id="KW-0963">Cytoplasm</keyword>
<evidence type="ECO:0000256" key="3">
    <source>
        <dbReference type="ARBA" id="ARBA00022741"/>
    </source>
</evidence>
<keyword evidence="4 8" id="KW-0418">Kinase</keyword>
<evidence type="ECO:0000256" key="2">
    <source>
        <dbReference type="ARBA" id="ARBA00022679"/>
    </source>
</evidence>
<evidence type="ECO:0000256" key="8">
    <source>
        <dbReference type="HAMAP-Rule" id="MF_00238"/>
    </source>
</evidence>
<dbReference type="Pfam" id="PF02224">
    <property type="entry name" value="Cytidylate_kin"/>
    <property type="match status" value="1"/>
</dbReference>
<evidence type="ECO:0000313" key="10">
    <source>
        <dbReference type="EMBL" id="HIV26038.1"/>
    </source>
</evidence>
<dbReference type="GO" id="GO:0015949">
    <property type="term" value="P:nucleobase-containing small molecule interconversion"/>
    <property type="evidence" value="ECO:0007669"/>
    <property type="project" value="TreeGrafter"/>
</dbReference>
<reference evidence="10" key="2">
    <citation type="journal article" date="2021" name="PeerJ">
        <title>Extensive microbial diversity within the chicken gut microbiome revealed by metagenomics and culture.</title>
        <authorList>
            <person name="Gilroy R."/>
            <person name="Ravi A."/>
            <person name="Getino M."/>
            <person name="Pursley I."/>
            <person name="Horton D.L."/>
            <person name="Alikhan N.F."/>
            <person name="Baker D."/>
            <person name="Gharbi K."/>
            <person name="Hall N."/>
            <person name="Watson M."/>
            <person name="Adriaenssens E.M."/>
            <person name="Foster-Nyarko E."/>
            <person name="Jarju S."/>
            <person name="Secka A."/>
            <person name="Antonio M."/>
            <person name="Oren A."/>
            <person name="Chaudhuri R.R."/>
            <person name="La Ragione R."/>
            <person name="Hildebrand F."/>
            <person name="Pallen M.J."/>
        </authorList>
    </citation>
    <scope>NUCLEOTIDE SEQUENCE</scope>
    <source>
        <strain evidence="10">CHK188-20938</strain>
    </source>
</reference>
<dbReference type="InterPro" id="IPR011994">
    <property type="entry name" value="Cytidylate_kinase_dom"/>
</dbReference>
<dbReference type="PANTHER" id="PTHR21299:SF2">
    <property type="entry name" value="CYTIDYLATE KINASE"/>
    <property type="match status" value="1"/>
</dbReference>
<evidence type="ECO:0000256" key="1">
    <source>
        <dbReference type="ARBA" id="ARBA00009427"/>
    </source>
</evidence>
<dbReference type="InterPro" id="IPR027417">
    <property type="entry name" value="P-loop_NTPase"/>
</dbReference>
<dbReference type="Proteomes" id="UP000824169">
    <property type="component" value="Unassembled WGS sequence"/>
</dbReference>
<accession>A0A9D1TBD6</accession>
<dbReference type="GO" id="GO:0005524">
    <property type="term" value="F:ATP binding"/>
    <property type="evidence" value="ECO:0007669"/>
    <property type="project" value="UniProtKB-UniRule"/>
</dbReference>
<dbReference type="GO" id="GO:0006220">
    <property type="term" value="P:pyrimidine nucleotide metabolic process"/>
    <property type="evidence" value="ECO:0007669"/>
    <property type="project" value="UniProtKB-UniRule"/>
</dbReference>
<dbReference type="PANTHER" id="PTHR21299">
    <property type="entry name" value="CYTIDYLATE KINASE/PANTOATE-BETA-ALANINE LIGASE"/>
    <property type="match status" value="1"/>
</dbReference>
<dbReference type="CDD" id="cd02020">
    <property type="entry name" value="CMPK"/>
    <property type="match status" value="1"/>
</dbReference>
<dbReference type="GO" id="GO:0036431">
    <property type="term" value="F:dCMP kinase activity"/>
    <property type="evidence" value="ECO:0007669"/>
    <property type="project" value="InterPro"/>
</dbReference>
<keyword evidence="3 8" id="KW-0547">Nucleotide-binding</keyword>
<evidence type="ECO:0000313" key="11">
    <source>
        <dbReference type="Proteomes" id="UP000824169"/>
    </source>
</evidence>
<evidence type="ECO:0000256" key="7">
    <source>
        <dbReference type="ARBA" id="ARBA00048478"/>
    </source>
</evidence>
<dbReference type="HAMAP" id="MF_00238">
    <property type="entry name" value="Cytidyl_kinase_type1"/>
    <property type="match status" value="1"/>
</dbReference>
<sequence>MSYQIAIDGPAGAGKSTIARAVAERLRYIYVDTGAMYRAMGLYMEDHGIDLSDREAVEQAASGVNISIEYENGAQQVILNGENVTGRVRTERAGMLASAVSVHPGVRKKLVQLQQELGSRQNVVMDGRDIGTAVLPGAQLKIFLTASVAVRAGRRFLELQEKGQKADLVEIEKDIEQRDYQDSHREASPLTRARDAVLLDSSELTVQEVIDEILKLCAERELL</sequence>
<evidence type="ECO:0000256" key="5">
    <source>
        <dbReference type="ARBA" id="ARBA00022840"/>
    </source>
</evidence>
<keyword evidence="5 8" id="KW-0067">ATP-binding</keyword>